<dbReference type="GO" id="GO:0006508">
    <property type="term" value="P:proteolysis"/>
    <property type="evidence" value="ECO:0007669"/>
    <property type="project" value="InterPro"/>
</dbReference>
<evidence type="ECO:0000256" key="4">
    <source>
        <dbReference type="SAM" id="SignalP"/>
    </source>
</evidence>
<dbReference type="InterPro" id="IPR001461">
    <property type="entry name" value="Aspartic_peptidase_A1"/>
</dbReference>
<keyword evidence="3" id="KW-1133">Transmembrane helix</keyword>
<dbReference type="PANTHER" id="PTHR47966:SF65">
    <property type="entry name" value="ASPARTIC-TYPE ENDOPEPTIDASE"/>
    <property type="match status" value="1"/>
</dbReference>
<dbReference type="OrthoDB" id="771136at2759"/>
<dbReference type="Proteomes" id="UP000024837">
    <property type="component" value="Unassembled WGS sequence"/>
</dbReference>
<protein>
    <recommendedName>
        <fullName evidence="5">Peptidase A1 domain-containing protein</fullName>
    </recommendedName>
</protein>
<feature type="domain" description="Peptidase A1" evidence="5">
    <location>
        <begin position="66"/>
        <end position="402"/>
    </location>
</feature>
<gene>
    <name evidence="6" type="ORF">DRE_07609</name>
</gene>
<accession>W7HU00</accession>
<dbReference type="InterPro" id="IPR021109">
    <property type="entry name" value="Peptidase_aspartic_dom_sf"/>
</dbReference>
<organism evidence="6 7">
    <name type="scientific">Drechslerella stenobrocha 248</name>
    <dbReference type="NCBI Taxonomy" id="1043628"/>
    <lineage>
        <taxon>Eukaryota</taxon>
        <taxon>Fungi</taxon>
        <taxon>Dikarya</taxon>
        <taxon>Ascomycota</taxon>
        <taxon>Pezizomycotina</taxon>
        <taxon>Orbiliomycetes</taxon>
        <taxon>Orbiliales</taxon>
        <taxon>Orbiliaceae</taxon>
        <taxon>Drechslerella</taxon>
    </lineage>
</organism>
<dbReference type="PROSITE" id="PS51767">
    <property type="entry name" value="PEPTIDASE_A1"/>
    <property type="match status" value="1"/>
</dbReference>
<evidence type="ECO:0000259" key="5">
    <source>
        <dbReference type="PROSITE" id="PS51767"/>
    </source>
</evidence>
<feature type="chain" id="PRO_5004893483" description="Peptidase A1 domain-containing protein" evidence="4">
    <location>
        <begin position="28"/>
        <end position="564"/>
    </location>
</feature>
<keyword evidence="3" id="KW-0472">Membrane</keyword>
<dbReference type="GO" id="GO:0004190">
    <property type="term" value="F:aspartic-type endopeptidase activity"/>
    <property type="evidence" value="ECO:0007669"/>
    <property type="project" value="InterPro"/>
</dbReference>
<evidence type="ECO:0000313" key="7">
    <source>
        <dbReference type="Proteomes" id="UP000024837"/>
    </source>
</evidence>
<feature type="compositionally biased region" description="Pro residues" evidence="2">
    <location>
        <begin position="493"/>
        <end position="502"/>
    </location>
</feature>
<dbReference type="EMBL" id="KI966464">
    <property type="protein sequence ID" value="EWC43423.1"/>
    <property type="molecule type" value="Genomic_DNA"/>
</dbReference>
<feature type="region of interest" description="Disordered" evidence="2">
    <location>
        <begin position="485"/>
        <end position="564"/>
    </location>
</feature>
<dbReference type="SUPFAM" id="SSF50630">
    <property type="entry name" value="Acid proteases"/>
    <property type="match status" value="1"/>
</dbReference>
<dbReference type="PANTHER" id="PTHR47966">
    <property type="entry name" value="BETA-SITE APP-CLEAVING ENZYME, ISOFORM A-RELATED"/>
    <property type="match status" value="1"/>
</dbReference>
<evidence type="ECO:0000256" key="2">
    <source>
        <dbReference type="SAM" id="MobiDB-lite"/>
    </source>
</evidence>
<name>W7HU00_9PEZI</name>
<feature type="compositionally biased region" description="Basic and acidic residues" evidence="2">
    <location>
        <begin position="554"/>
        <end position="564"/>
    </location>
</feature>
<dbReference type="Pfam" id="PF00026">
    <property type="entry name" value="Asp"/>
    <property type="match status" value="1"/>
</dbReference>
<evidence type="ECO:0000256" key="3">
    <source>
        <dbReference type="SAM" id="Phobius"/>
    </source>
</evidence>
<evidence type="ECO:0000256" key="1">
    <source>
        <dbReference type="ARBA" id="ARBA00007447"/>
    </source>
</evidence>
<feature type="region of interest" description="Disordered" evidence="2">
    <location>
        <begin position="424"/>
        <end position="449"/>
    </location>
</feature>
<feature type="compositionally biased region" description="Pro residues" evidence="2">
    <location>
        <begin position="433"/>
        <end position="444"/>
    </location>
</feature>
<sequence length="564" mass="60421">MMGVTTIWHGVLLGAFAVSIPFSECLSLPEWRAYNSGSEIQQAKALVKRAVTDPILVQYSRSEKIIFTTVQVGSQGDNLLRLRLAASPWLWVGSEDPSLDCTATELTAIQCYLEEFSGTFDPSQSGSFRNLSNSRLAISSSETLYARGYYGTDNLRIGDTMLRNVYVGVAQNFTLVPSIGIGIYDDDKQTYPSFMQSLLQSNEIQCLAHGLYLGNFDRNESSVTLGAVDTAKYEGNLITFNSTRTSDITTLKLLSAAYGTEGNMEELPNIESIDADIAFTYNRLALPDPAAEAILRTTEAEYNSTINEYIVDCALRTSGPSFEFRFRDVNITVGPSQYIIPAFDKQDNRYVVNGADACALLIRAMTSYGNATTLGFQAVLGAPFVRHAYLVHDYTNRQLSMAPAKLNTTETNIVALDSRGPAPLFVPSGDAGPSPPVGGAPAPEPTKAGPNTGAIAGGVVGGVVGIAGLVLLVFFLTKRRRGDAIPTEENGFPEPPAPPAPPGAELDGGSANQPKELDSSNVPPSELAGTYQPYKDNVGGQAPVELMGSTGTTRVHELPGPDVR</sequence>
<feature type="transmembrane region" description="Helical" evidence="3">
    <location>
        <begin position="454"/>
        <end position="476"/>
    </location>
</feature>
<proteinExistence type="inferred from homology"/>
<keyword evidence="3" id="KW-0812">Transmembrane</keyword>
<reference evidence="6 7" key="1">
    <citation type="submission" date="2013-05" db="EMBL/GenBank/DDBJ databases">
        <title>Drechslerella stenobrocha genome reveals carnivorous origination and mechanical trapping mechanism of predatory fungi.</title>
        <authorList>
            <person name="Liu X."/>
            <person name="Zhang W."/>
            <person name="Liu K."/>
        </authorList>
    </citation>
    <scope>NUCLEOTIDE SEQUENCE [LARGE SCALE GENOMIC DNA]</scope>
    <source>
        <strain evidence="6 7">248</strain>
    </source>
</reference>
<keyword evidence="7" id="KW-1185">Reference proteome</keyword>
<dbReference type="InterPro" id="IPR033121">
    <property type="entry name" value="PEPTIDASE_A1"/>
</dbReference>
<keyword evidence="4" id="KW-0732">Signal</keyword>
<dbReference type="AlphaFoldDB" id="W7HU00"/>
<dbReference type="HOGENOM" id="CLU_444818_0_0_1"/>
<dbReference type="Gene3D" id="2.40.70.10">
    <property type="entry name" value="Acid Proteases"/>
    <property type="match status" value="2"/>
</dbReference>
<feature type="signal peptide" evidence="4">
    <location>
        <begin position="1"/>
        <end position="27"/>
    </location>
</feature>
<evidence type="ECO:0000313" key="6">
    <source>
        <dbReference type="EMBL" id="EWC43423.1"/>
    </source>
</evidence>
<comment type="similarity">
    <text evidence="1">Belongs to the peptidase A1 family.</text>
</comment>